<proteinExistence type="predicted"/>
<evidence type="ECO:0000256" key="2">
    <source>
        <dbReference type="SAM" id="MobiDB-lite"/>
    </source>
</evidence>
<keyword evidence="1" id="KW-0175">Coiled coil</keyword>
<protein>
    <submittedName>
        <fullName evidence="3">Flagellar export protein FliJ</fullName>
    </submittedName>
</protein>
<keyword evidence="3" id="KW-0282">Flagellum</keyword>
<evidence type="ECO:0000313" key="4">
    <source>
        <dbReference type="Proteomes" id="UP000256845"/>
    </source>
</evidence>
<organism evidence="3 4">
    <name type="scientific">Aestuariispira insulae</name>
    <dbReference type="NCBI Taxonomy" id="1461337"/>
    <lineage>
        <taxon>Bacteria</taxon>
        <taxon>Pseudomonadati</taxon>
        <taxon>Pseudomonadota</taxon>
        <taxon>Alphaproteobacteria</taxon>
        <taxon>Rhodospirillales</taxon>
        <taxon>Kiloniellaceae</taxon>
        <taxon>Aestuariispira</taxon>
    </lineage>
</organism>
<sequence>MSKTLDTLVRLNQFDVDERRRELKVIQEEEDRLIAEIASLDLRIEEEKNTARQQPEYAVAYVRFLNWARAEKVRIHGKIGALQPLLEHARDKLAEAFAELKKAEITRDNRREQEMQDQKNKEQQELDELGMERHRRSQ</sequence>
<dbReference type="Gene3D" id="1.10.287.1700">
    <property type="match status" value="1"/>
</dbReference>
<accession>A0A3D9HVZ5</accession>
<feature type="coiled-coil region" evidence="1">
    <location>
        <begin position="16"/>
        <end position="50"/>
    </location>
</feature>
<feature type="compositionally biased region" description="Basic and acidic residues" evidence="2">
    <location>
        <begin position="108"/>
        <end position="124"/>
    </location>
</feature>
<comment type="caution">
    <text evidence="3">The sequence shown here is derived from an EMBL/GenBank/DDBJ whole genome shotgun (WGS) entry which is preliminary data.</text>
</comment>
<evidence type="ECO:0000313" key="3">
    <source>
        <dbReference type="EMBL" id="RED53585.1"/>
    </source>
</evidence>
<keyword evidence="3" id="KW-0966">Cell projection</keyword>
<dbReference type="RefSeq" id="WP_115934711.1">
    <property type="nucleotide sequence ID" value="NZ_QRDW01000001.1"/>
</dbReference>
<dbReference type="AlphaFoldDB" id="A0A3D9HVZ5"/>
<dbReference type="OrthoDB" id="7273723at2"/>
<evidence type="ECO:0000256" key="1">
    <source>
        <dbReference type="SAM" id="Coils"/>
    </source>
</evidence>
<gene>
    <name evidence="3" type="ORF">DFP90_101376</name>
</gene>
<keyword evidence="3" id="KW-0969">Cilium</keyword>
<feature type="region of interest" description="Disordered" evidence="2">
    <location>
        <begin position="108"/>
        <end position="138"/>
    </location>
</feature>
<keyword evidence="4" id="KW-1185">Reference proteome</keyword>
<name>A0A3D9HVZ5_9PROT</name>
<dbReference type="InterPro" id="IPR053716">
    <property type="entry name" value="Flag_assembly_chemotaxis_eff"/>
</dbReference>
<dbReference type="Proteomes" id="UP000256845">
    <property type="component" value="Unassembled WGS sequence"/>
</dbReference>
<dbReference type="EMBL" id="QRDW01000001">
    <property type="protein sequence ID" value="RED53585.1"/>
    <property type="molecule type" value="Genomic_DNA"/>
</dbReference>
<reference evidence="3 4" key="1">
    <citation type="submission" date="2018-07" db="EMBL/GenBank/DDBJ databases">
        <title>Genomic Encyclopedia of Type Strains, Phase III (KMG-III): the genomes of soil and plant-associated and newly described type strains.</title>
        <authorList>
            <person name="Whitman W."/>
        </authorList>
    </citation>
    <scope>NUCLEOTIDE SEQUENCE [LARGE SCALE GENOMIC DNA]</scope>
    <source>
        <strain evidence="3 4">CECT 8488</strain>
    </source>
</reference>